<reference evidence="12 13" key="1">
    <citation type="submission" date="2019-06" db="EMBL/GenBank/DDBJ databases">
        <authorList>
            <person name="Rodrigo-Torres L."/>
            <person name="Arahal R. D."/>
            <person name="Lucena T."/>
        </authorList>
    </citation>
    <scope>NUCLEOTIDE SEQUENCE [LARGE SCALE GENOMIC DNA]</scope>
    <source>
        <strain evidence="12 13">SB0023/3</strain>
    </source>
</reference>
<dbReference type="NCBIfam" id="TIGR03254">
    <property type="entry name" value="oxalate_oxc"/>
    <property type="match status" value="1"/>
</dbReference>
<keyword evidence="3" id="KW-0479">Metal-binding</keyword>
<dbReference type="FunFam" id="3.40.50.970:FF:000040">
    <property type="entry name" value="Oxalyl-CoA decarboxylase"/>
    <property type="match status" value="1"/>
</dbReference>
<dbReference type="GO" id="GO:0000287">
    <property type="term" value="F:magnesium ion binding"/>
    <property type="evidence" value="ECO:0007669"/>
    <property type="project" value="InterPro"/>
</dbReference>
<dbReference type="InterPro" id="IPR017660">
    <property type="entry name" value="Oxalyl-CoA_decarboxylase"/>
</dbReference>
<sequence length="601" mass="63741">MDRTANDRTTADLAASTVETITEELRQSHAEGPVAAEPELTDGFNLVIDALKLNGIETIYGVPGIPITDLGRLAQARGMRVVSFRHEQNAGNAAAIAGFLTKKPGICLTVSAPGFLNGLTALANATTNCFPMILISGSSEREIVDLQQGDYEEMDQLAIAKPLCKAAFRVLHACDIGIGVARAIRAAVSGRPGGVYLDLPAKLFSQVMEAEAGEKSLVKVIDPAPAQRPGEEAIQRALDVLKGAQRPLIVLGKGAAYAQADEGVRALVERSGIPYVPMSMAKGLLPDTHPLSAGAARSTALKDSDVVLLVGARLNWLLSHGKGKTWGAPGSKKFIQIDIEPKEMDSNVEIVAPVVGDIGSCVQALLDGMGKDWQKPPAAWLDTLKAKKEANVAKMEQKLRRNVAPMDFHGALGALKTVIKERPDAILVNEGANTLDLARGVIDMYQPRKRLDVGTWGVMGIGMGFAIAAAIETGKPVLAVEGDSAFGFSGMEVETICRYELPVCIVVFNNNGIYRGTDTDPTGRDPGTTVFVKDSRYDRMMEAFGGVGVNATTPDELKRAVDEAMDSGRPTLINAVIDPEAGSESGNIGSLNPQSQLKKKA</sequence>
<evidence type="ECO:0000313" key="13">
    <source>
        <dbReference type="Proteomes" id="UP000410984"/>
    </source>
</evidence>
<evidence type="ECO:0000256" key="1">
    <source>
        <dbReference type="ARBA" id="ARBA00001964"/>
    </source>
</evidence>
<dbReference type="AlphaFoldDB" id="A0A509EDM5"/>
<dbReference type="GO" id="GO:0033611">
    <property type="term" value="P:oxalate catabolic process"/>
    <property type="evidence" value="ECO:0007669"/>
    <property type="project" value="InterPro"/>
</dbReference>
<comment type="similarity">
    <text evidence="2 7">Belongs to the TPP enzyme family.</text>
</comment>
<dbReference type="CDD" id="cd02004">
    <property type="entry name" value="TPP_BZL_OCoD_HPCL"/>
    <property type="match status" value="1"/>
</dbReference>
<dbReference type="GO" id="GO:0030976">
    <property type="term" value="F:thiamine pyrophosphate binding"/>
    <property type="evidence" value="ECO:0007669"/>
    <property type="project" value="InterPro"/>
</dbReference>
<organism evidence="12 13">
    <name type="scientific">Methylobacterium symbioticum</name>
    <dbReference type="NCBI Taxonomy" id="2584084"/>
    <lineage>
        <taxon>Bacteria</taxon>
        <taxon>Pseudomonadati</taxon>
        <taxon>Pseudomonadota</taxon>
        <taxon>Alphaproteobacteria</taxon>
        <taxon>Hyphomicrobiales</taxon>
        <taxon>Methylobacteriaceae</taxon>
        <taxon>Methylobacterium</taxon>
    </lineage>
</organism>
<dbReference type="OrthoDB" id="4494979at2"/>
<dbReference type="Pfam" id="PF02775">
    <property type="entry name" value="TPP_enzyme_C"/>
    <property type="match status" value="1"/>
</dbReference>
<dbReference type="SUPFAM" id="SSF52467">
    <property type="entry name" value="DHS-like NAD/FAD-binding domain"/>
    <property type="match status" value="1"/>
</dbReference>
<evidence type="ECO:0000256" key="3">
    <source>
        <dbReference type="ARBA" id="ARBA00022723"/>
    </source>
</evidence>
<feature type="compositionally biased region" description="Polar residues" evidence="8">
    <location>
        <begin position="584"/>
        <end position="601"/>
    </location>
</feature>
<dbReference type="PANTHER" id="PTHR43710">
    <property type="entry name" value="2-HYDROXYACYL-COA LYASE"/>
    <property type="match status" value="1"/>
</dbReference>
<dbReference type="InterPro" id="IPR029061">
    <property type="entry name" value="THDP-binding"/>
</dbReference>
<evidence type="ECO:0000256" key="6">
    <source>
        <dbReference type="ARBA" id="ARBA00023239"/>
    </source>
</evidence>
<dbReference type="PANTHER" id="PTHR43710:SF2">
    <property type="entry name" value="2-HYDROXYACYL-COA LYASE 1"/>
    <property type="match status" value="1"/>
</dbReference>
<evidence type="ECO:0000256" key="4">
    <source>
        <dbReference type="ARBA" id="ARBA00022842"/>
    </source>
</evidence>
<dbReference type="RefSeq" id="WP_142583726.1">
    <property type="nucleotide sequence ID" value="NZ_CABFPH010000040.1"/>
</dbReference>
<dbReference type="FunFam" id="3.40.50.970:FF:000042">
    <property type="entry name" value="Oxalyl-CoA decarboxylase"/>
    <property type="match status" value="1"/>
</dbReference>
<dbReference type="Pfam" id="PF02776">
    <property type="entry name" value="TPP_enzyme_N"/>
    <property type="match status" value="1"/>
</dbReference>
<dbReference type="InterPro" id="IPR011766">
    <property type="entry name" value="TPP_enzyme_TPP-bd"/>
</dbReference>
<dbReference type="Gene3D" id="3.40.50.970">
    <property type="match status" value="2"/>
</dbReference>
<protein>
    <submittedName>
        <fullName evidence="12">Oxalyl-CoA decarboxylase</fullName>
        <ecNumber evidence="12">4.1.1.8</ecNumber>
    </submittedName>
</protein>
<keyword evidence="4" id="KW-0460">Magnesium</keyword>
<feature type="domain" description="Thiamine pyrophosphate enzyme TPP-binding" evidence="10">
    <location>
        <begin position="433"/>
        <end position="574"/>
    </location>
</feature>
<evidence type="ECO:0000313" key="12">
    <source>
        <dbReference type="EMBL" id="VUD72397.1"/>
    </source>
</evidence>
<dbReference type="Gene3D" id="3.40.50.1220">
    <property type="entry name" value="TPP-binding domain"/>
    <property type="match status" value="1"/>
</dbReference>
<evidence type="ECO:0000256" key="8">
    <source>
        <dbReference type="SAM" id="MobiDB-lite"/>
    </source>
</evidence>
<evidence type="ECO:0000256" key="5">
    <source>
        <dbReference type="ARBA" id="ARBA00023052"/>
    </source>
</evidence>
<evidence type="ECO:0000259" key="10">
    <source>
        <dbReference type="Pfam" id="PF02775"/>
    </source>
</evidence>
<keyword evidence="6 12" id="KW-0456">Lyase</keyword>
<dbReference type="EMBL" id="CABFPH010000040">
    <property type="protein sequence ID" value="VUD72397.1"/>
    <property type="molecule type" value="Genomic_DNA"/>
</dbReference>
<proteinExistence type="inferred from homology"/>
<dbReference type="CDD" id="cd07035">
    <property type="entry name" value="TPP_PYR_POX_like"/>
    <property type="match status" value="1"/>
</dbReference>
<dbReference type="InterPro" id="IPR012001">
    <property type="entry name" value="Thiamin_PyroP_enz_TPP-bd_dom"/>
</dbReference>
<accession>A0A509EDM5</accession>
<dbReference type="InterPro" id="IPR045025">
    <property type="entry name" value="HACL1-like"/>
</dbReference>
<evidence type="ECO:0000259" key="11">
    <source>
        <dbReference type="Pfam" id="PF02776"/>
    </source>
</evidence>
<comment type="cofactor">
    <cofactor evidence="1">
        <name>thiamine diphosphate</name>
        <dbReference type="ChEBI" id="CHEBI:58937"/>
    </cofactor>
</comment>
<evidence type="ECO:0000256" key="7">
    <source>
        <dbReference type="RuleBase" id="RU362132"/>
    </source>
</evidence>
<evidence type="ECO:0000256" key="2">
    <source>
        <dbReference type="ARBA" id="ARBA00007812"/>
    </source>
</evidence>
<dbReference type="GO" id="GO:0001561">
    <property type="term" value="P:fatty acid alpha-oxidation"/>
    <property type="evidence" value="ECO:0007669"/>
    <property type="project" value="TreeGrafter"/>
</dbReference>
<feature type="region of interest" description="Disordered" evidence="8">
    <location>
        <begin position="579"/>
        <end position="601"/>
    </location>
</feature>
<evidence type="ECO:0000259" key="9">
    <source>
        <dbReference type="Pfam" id="PF00205"/>
    </source>
</evidence>
<dbReference type="Pfam" id="PF00205">
    <property type="entry name" value="TPP_enzyme_M"/>
    <property type="match status" value="1"/>
</dbReference>
<feature type="domain" description="Thiamine pyrophosphate enzyme central" evidence="9">
    <location>
        <begin position="234"/>
        <end position="365"/>
    </location>
</feature>
<dbReference type="InterPro" id="IPR012000">
    <property type="entry name" value="Thiamin_PyroP_enz_cen_dom"/>
</dbReference>
<name>A0A509EDM5_9HYPH</name>
<dbReference type="SUPFAM" id="SSF52518">
    <property type="entry name" value="Thiamin diphosphate-binding fold (THDP-binding)"/>
    <property type="match status" value="2"/>
</dbReference>
<feature type="domain" description="Thiamine pyrophosphate enzyme N-terminal TPP-binding" evidence="11">
    <location>
        <begin position="43"/>
        <end position="159"/>
    </location>
</feature>
<dbReference type="GO" id="GO:0008949">
    <property type="term" value="F:oxalyl-CoA decarboxylase activity"/>
    <property type="evidence" value="ECO:0007669"/>
    <property type="project" value="UniProtKB-EC"/>
</dbReference>
<dbReference type="EC" id="4.1.1.8" evidence="12"/>
<keyword evidence="13" id="KW-1185">Reference proteome</keyword>
<dbReference type="Proteomes" id="UP000410984">
    <property type="component" value="Unassembled WGS sequence"/>
</dbReference>
<gene>
    <name evidence="12" type="primary">oxc</name>
    <name evidence="12" type="ORF">MET9862_02995</name>
</gene>
<dbReference type="NCBIfam" id="NF006721">
    <property type="entry name" value="PRK09259.1"/>
    <property type="match status" value="1"/>
</dbReference>
<dbReference type="InterPro" id="IPR029035">
    <property type="entry name" value="DHS-like_NAD/FAD-binding_dom"/>
</dbReference>
<keyword evidence="5 7" id="KW-0786">Thiamine pyrophosphate</keyword>